<dbReference type="EMBL" id="LWCA01000148">
    <property type="protein sequence ID" value="OAF70441.1"/>
    <property type="molecule type" value="Genomic_DNA"/>
</dbReference>
<evidence type="ECO:0000256" key="2">
    <source>
        <dbReference type="ARBA" id="ARBA00011984"/>
    </source>
</evidence>
<keyword evidence="7" id="KW-1185">Reference proteome</keyword>
<dbReference type="PROSITE" id="PS51419">
    <property type="entry name" value="RAB"/>
    <property type="match status" value="1"/>
</dbReference>
<gene>
    <name evidence="6" type="ORF">A3Q56_01809</name>
</gene>
<dbReference type="Proteomes" id="UP000078046">
    <property type="component" value="Unassembled WGS sequence"/>
</dbReference>
<comment type="catalytic activity">
    <reaction evidence="4">
        <text>GTP + H2O = GDP + phosphate + H(+)</text>
        <dbReference type="Rhea" id="RHEA:19669"/>
        <dbReference type="ChEBI" id="CHEBI:15377"/>
        <dbReference type="ChEBI" id="CHEBI:15378"/>
        <dbReference type="ChEBI" id="CHEBI:37565"/>
        <dbReference type="ChEBI" id="CHEBI:43474"/>
        <dbReference type="ChEBI" id="CHEBI:58189"/>
        <dbReference type="EC" id="3.6.5.2"/>
    </reaction>
</comment>
<dbReference type="GO" id="GO:0003925">
    <property type="term" value="F:G protein activity"/>
    <property type="evidence" value="ECO:0007669"/>
    <property type="project" value="UniProtKB-EC"/>
</dbReference>
<dbReference type="AlphaFoldDB" id="A0A177BA66"/>
<reference evidence="6 7" key="1">
    <citation type="submission" date="2016-04" db="EMBL/GenBank/DDBJ databases">
        <title>The genome of Intoshia linei affirms orthonectids as highly simplified spiralians.</title>
        <authorList>
            <person name="Mikhailov K.V."/>
            <person name="Slusarev G.S."/>
            <person name="Nikitin M.A."/>
            <person name="Logacheva M.D."/>
            <person name="Penin A."/>
            <person name="Aleoshin V."/>
            <person name="Panchin Y.V."/>
        </authorList>
    </citation>
    <scope>NUCLEOTIDE SEQUENCE [LARGE SCALE GENOMIC DNA]</scope>
    <source>
        <strain evidence="6">Intl2013</strain>
        <tissue evidence="6">Whole animal</tissue>
    </source>
</reference>
<dbReference type="SUPFAM" id="SSF52540">
    <property type="entry name" value="P-loop containing nucleoside triphosphate hydrolases"/>
    <property type="match status" value="1"/>
</dbReference>
<dbReference type="PRINTS" id="PR00449">
    <property type="entry name" value="RASTRNSFRMNG"/>
</dbReference>
<dbReference type="SMART" id="SM00173">
    <property type="entry name" value="RAS"/>
    <property type="match status" value="1"/>
</dbReference>
<dbReference type="Gene3D" id="3.40.50.300">
    <property type="entry name" value="P-loop containing nucleotide triphosphate hydrolases"/>
    <property type="match status" value="1"/>
</dbReference>
<dbReference type="OrthoDB" id="18798at2759"/>
<accession>A0A177BA66</accession>
<evidence type="ECO:0000256" key="1">
    <source>
        <dbReference type="ARBA" id="ARBA00008344"/>
    </source>
</evidence>
<name>A0A177BA66_9BILA</name>
<organism evidence="6 7">
    <name type="scientific">Intoshia linei</name>
    <dbReference type="NCBI Taxonomy" id="1819745"/>
    <lineage>
        <taxon>Eukaryota</taxon>
        <taxon>Metazoa</taxon>
        <taxon>Spiralia</taxon>
        <taxon>Lophotrochozoa</taxon>
        <taxon>Mesozoa</taxon>
        <taxon>Orthonectida</taxon>
        <taxon>Rhopaluridae</taxon>
        <taxon>Intoshia</taxon>
    </lineage>
</organism>
<sequence length="238" mass="27958">MVNIMILGDKNVGKTAFCVKYMTGRFIHEYCNFDEIYNKCEETNEIYQINLKESWIKTYNENEFCFNWTHIYAVLYTITNKETFKNALVIIRKISQYSIKMKCENDMIQKTILLIGNKIDLEIFRDISKKVSNSVIKKYPECCSHIEISVAYASASQLSNLLMVGVKDYIKQRNISQCSYTSNENNTLSAKSRNRKKETNDDNQGTLKKYTMQDIKKIRKLNMSIEPIEKPYTEIKKF</sequence>
<comment type="similarity">
    <text evidence="1">Belongs to the small GTPase superfamily. Ras family.</text>
</comment>
<dbReference type="InterPro" id="IPR001806">
    <property type="entry name" value="Small_GTPase"/>
</dbReference>
<feature type="region of interest" description="Disordered" evidence="5">
    <location>
        <begin position="183"/>
        <end position="205"/>
    </location>
</feature>
<dbReference type="InterPro" id="IPR027417">
    <property type="entry name" value="P-loop_NTPase"/>
</dbReference>
<dbReference type="InterPro" id="IPR051065">
    <property type="entry name" value="Ras-related_GTPase"/>
</dbReference>
<evidence type="ECO:0000256" key="4">
    <source>
        <dbReference type="ARBA" id="ARBA00048098"/>
    </source>
</evidence>
<evidence type="ECO:0000313" key="6">
    <source>
        <dbReference type="EMBL" id="OAF70441.1"/>
    </source>
</evidence>
<comment type="caution">
    <text evidence="6">The sequence shown here is derived from an EMBL/GenBank/DDBJ whole genome shotgun (WGS) entry which is preliminary data.</text>
</comment>
<dbReference type="EC" id="3.6.5.2" evidence="2"/>
<dbReference type="Pfam" id="PF00071">
    <property type="entry name" value="Ras"/>
    <property type="match status" value="1"/>
</dbReference>
<dbReference type="PANTHER" id="PTHR45704">
    <property type="entry name" value="RAS-LIKE FAMILY MEMBER 11"/>
    <property type="match status" value="1"/>
</dbReference>
<proteinExistence type="inferred from homology"/>
<evidence type="ECO:0000256" key="5">
    <source>
        <dbReference type="SAM" id="MobiDB-lite"/>
    </source>
</evidence>
<evidence type="ECO:0000313" key="7">
    <source>
        <dbReference type="Proteomes" id="UP000078046"/>
    </source>
</evidence>
<evidence type="ECO:0000256" key="3">
    <source>
        <dbReference type="ARBA" id="ARBA00022801"/>
    </source>
</evidence>
<keyword evidence="3" id="KW-0378">Hydrolase</keyword>
<dbReference type="GO" id="GO:0005525">
    <property type="term" value="F:GTP binding"/>
    <property type="evidence" value="ECO:0007669"/>
    <property type="project" value="InterPro"/>
</dbReference>
<protein>
    <recommendedName>
        <fullName evidence="2">small monomeric GTPase</fullName>
        <ecNumber evidence="2">3.6.5.2</ecNumber>
    </recommendedName>
</protein>